<keyword evidence="3" id="KW-1185">Reference proteome</keyword>
<dbReference type="PROSITE" id="PS51257">
    <property type="entry name" value="PROKAR_LIPOPROTEIN"/>
    <property type="match status" value="1"/>
</dbReference>
<dbReference type="AlphaFoldDB" id="A0A9X3FAD0"/>
<dbReference type="Gene3D" id="2.130.10.10">
    <property type="entry name" value="YVTN repeat-like/Quinoprotein amine dehydrogenase"/>
    <property type="match status" value="1"/>
</dbReference>
<reference evidence="2" key="1">
    <citation type="submission" date="2022-11" db="EMBL/GenBank/DDBJ databases">
        <title>Marilongibacter aestuarii gen. nov., sp. nov., isolated from tidal flat sediment.</title>
        <authorList>
            <person name="Jiayan W."/>
        </authorList>
    </citation>
    <scope>NUCLEOTIDE SEQUENCE</scope>
    <source>
        <strain evidence="2">Z1-6</strain>
    </source>
</reference>
<evidence type="ECO:0000313" key="2">
    <source>
        <dbReference type="EMBL" id="MCY1722767.1"/>
    </source>
</evidence>
<dbReference type="InterPro" id="IPR018391">
    <property type="entry name" value="PQQ_b-propeller_rpt"/>
</dbReference>
<dbReference type="InterPro" id="IPR015943">
    <property type="entry name" value="WD40/YVTN_repeat-like_dom_sf"/>
</dbReference>
<dbReference type="InterPro" id="IPR002372">
    <property type="entry name" value="PQQ_rpt_dom"/>
</dbReference>
<evidence type="ECO:0000259" key="1">
    <source>
        <dbReference type="Pfam" id="PF13360"/>
    </source>
</evidence>
<dbReference type="RefSeq" id="WP_343335092.1">
    <property type="nucleotide sequence ID" value="NZ_JAPOHD010000063.1"/>
</dbReference>
<proteinExistence type="predicted"/>
<dbReference type="EMBL" id="JAPOHD010000063">
    <property type="protein sequence ID" value="MCY1722767.1"/>
    <property type="molecule type" value="Genomic_DNA"/>
</dbReference>
<feature type="domain" description="Pyrrolo-quinoline quinone repeat" evidence="1">
    <location>
        <begin position="90"/>
        <end position="333"/>
    </location>
</feature>
<accession>A0A9X3FAD0</accession>
<dbReference type="PANTHER" id="PTHR34512:SF30">
    <property type="entry name" value="OUTER MEMBRANE PROTEIN ASSEMBLY FACTOR BAMB"/>
    <property type="match status" value="1"/>
</dbReference>
<dbReference type="SUPFAM" id="SSF50998">
    <property type="entry name" value="Quinoprotein alcohol dehydrogenase-like"/>
    <property type="match status" value="1"/>
</dbReference>
<dbReference type="Pfam" id="PF13360">
    <property type="entry name" value="PQQ_2"/>
    <property type="match status" value="1"/>
</dbReference>
<protein>
    <submittedName>
        <fullName evidence="2">PQQ-binding-like beta-propeller repeat protein</fullName>
    </submittedName>
</protein>
<evidence type="ECO:0000313" key="3">
    <source>
        <dbReference type="Proteomes" id="UP001145087"/>
    </source>
</evidence>
<sequence>MKNLILLCVSLLIFSCTSKTQELYQWRGENRSGIFPEDNLLKSWPADGPEEIWFLEGIGDGYGTPTITNNELFVTGAIDSTATLFCISLEGKIQWTAPFGKEWIKNYAGSRSQPTVVGDFIYVGSGMGNLFCLKRENGAVVWSKDFTEDFEGIYPRFGHSEAAVVDGDKVYWTPGGKEYNVVALNRFTGELVWSNKGFSERSGYNPGTLIQLPTRKIFVTFSAYNMMGFDTETGELFWSHAQDNTPVDKRQPGMGDTHSNCIVFNNGYIYYAAGDGNGGVKLELSEDGSEITEVWRNTEFDSYMGGIVKIDNHLYGSGTSKKQFKSIDAKTGELSDSLKLGWGAVIAADNKLYYYNQGGKLLLVSYDANGKMTQKGQVKITRGTKEHFAHPVIKNGILYQRHGQTLMAFDIKAKN</sequence>
<dbReference type="InterPro" id="IPR011047">
    <property type="entry name" value="Quinoprotein_ADH-like_sf"/>
</dbReference>
<dbReference type="PANTHER" id="PTHR34512">
    <property type="entry name" value="CELL SURFACE PROTEIN"/>
    <property type="match status" value="1"/>
</dbReference>
<dbReference type="Proteomes" id="UP001145087">
    <property type="component" value="Unassembled WGS sequence"/>
</dbReference>
<comment type="caution">
    <text evidence="2">The sequence shown here is derived from an EMBL/GenBank/DDBJ whole genome shotgun (WGS) entry which is preliminary data.</text>
</comment>
<name>A0A9X3FAD0_9BACT</name>
<organism evidence="2 3">
    <name type="scientific">Draconibacterium aestuarii</name>
    <dbReference type="NCBI Taxonomy" id="2998507"/>
    <lineage>
        <taxon>Bacteria</taxon>
        <taxon>Pseudomonadati</taxon>
        <taxon>Bacteroidota</taxon>
        <taxon>Bacteroidia</taxon>
        <taxon>Marinilabiliales</taxon>
        <taxon>Prolixibacteraceae</taxon>
        <taxon>Draconibacterium</taxon>
    </lineage>
</organism>
<gene>
    <name evidence="2" type="ORF">OU798_20625</name>
</gene>
<dbReference type="SMART" id="SM00564">
    <property type="entry name" value="PQQ"/>
    <property type="match status" value="5"/>
</dbReference>